<dbReference type="InterPro" id="IPR036291">
    <property type="entry name" value="NAD(P)-bd_dom_sf"/>
</dbReference>
<dbReference type="EMBL" id="QFPO01000013">
    <property type="protein sequence ID" value="PZQ12297.1"/>
    <property type="molecule type" value="Genomic_DNA"/>
</dbReference>
<dbReference type="PANTHER" id="PTHR43000">
    <property type="entry name" value="DTDP-D-GLUCOSE 4,6-DEHYDRATASE-RELATED"/>
    <property type="match status" value="1"/>
</dbReference>
<evidence type="ECO:0000256" key="2">
    <source>
        <dbReference type="ARBA" id="ARBA00007637"/>
    </source>
</evidence>
<dbReference type="Pfam" id="PF01370">
    <property type="entry name" value="Epimerase"/>
    <property type="match status" value="1"/>
</dbReference>
<comment type="similarity">
    <text evidence="2">Belongs to the NAD(P)-dependent epimerase/dehydratase family.</text>
</comment>
<comment type="caution">
    <text evidence="4">The sequence shown here is derived from an EMBL/GenBank/DDBJ whole genome shotgun (WGS) entry which is preliminary data.</text>
</comment>
<reference evidence="4 5" key="1">
    <citation type="submission" date="2017-08" db="EMBL/GenBank/DDBJ databases">
        <title>Infants hospitalized years apart are colonized by the same room-sourced microbial strains.</title>
        <authorList>
            <person name="Brooks B."/>
            <person name="Olm M.R."/>
            <person name="Firek B.A."/>
            <person name="Baker R."/>
            <person name="Thomas B.C."/>
            <person name="Morowitz M.J."/>
            <person name="Banfield J.F."/>
        </authorList>
    </citation>
    <scope>NUCLEOTIDE SEQUENCE [LARGE SCALE GENOMIC DNA]</scope>
    <source>
        <strain evidence="4">S2_005_003_R2_42</strain>
    </source>
</reference>
<dbReference type="SUPFAM" id="SSF51735">
    <property type="entry name" value="NAD(P)-binding Rossmann-fold domains"/>
    <property type="match status" value="1"/>
</dbReference>
<evidence type="ECO:0000313" key="5">
    <source>
        <dbReference type="Proteomes" id="UP000249046"/>
    </source>
</evidence>
<proteinExistence type="inferred from homology"/>
<accession>A0A2W5LY50</accession>
<dbReference type="InterPro" id="IPR001509">
    <property type="entry name" value="Epimerase_deHydtase"/>
</dbReference>
<protein>
    <submittedName>
        <fullName evidence="4">Epimerase</fullName>
    </submittedName>
</protein>
<name>A0A2W5LY50_9GAMM</name>
<sequence>MAGGRTGRQRGLMMAATHPAADGVLVLGSAGFAGRAIVRHLAGSGRPVVALGRSERVGREGAVRRVRGSIEDAGLLADLLGQCRTIVHAASVTTPGTSAREPGLEVLGNLMPLSRLLELASAFPDRELIYLSSAGAIYGDGADGADEDTALRPRSYYGAGKAAAEAFLHACTATTSWRAVSLRPTNVYGPGQAIGTGFAIVPTLFGRALDGTPFPIWGDGSSVRDYCHVDDLARLVAAIVAAGCPAGFGRYNVASGHTASVLELVEACSQACGRPIAVERLPPRGVDVARVAPDGRAVQADFGWRAAIDLAAGLADTWAWFERDSGTSR</sequence>
<comment type="pathway">
    <text evidence="1">Bacterial outer membrane biogenesis; LPS O-antigen biosynthesis.</text>
</comment>
<dbReference type="AlphaFoldDB" id="A0A2W5LY50"/>
<organism evidence="4 5">
    <name type="scientific">Rhodanobacter denitrificans</name>
    <dbReference type="NCBI Taxonomy" id="666685"/>
    <lineage>
        <taxon>Bacteria</taxon>
        <taxon>Pseudomonadati</taxon>
        <taxon>Pseudomonadota</taxon>
        <taxon>Gammaproteobacteria</taxon>
        <taxon>Lysobacterales</taxon>
        <taxon>Rhodanobacteraceae</taxon>
        <taxon>Rhodanobacter</taxon>
    </lineage>
</organism>
<evidence type="ECO:0000313" key="4">
    <source>
        <dbReference type="EMBL" id="PZQ12297.1"/>
    </source>
</evidence>
<feature type="domain" description="NAD-dependent epimerase/dehydratase" evidence="3">
    <location>
        <begin position="24"/>
        <end position="253"/>
    </location>
</feature>
<evidence type="ECO:0000256" key="1">
    <source>
        <dbReference type="ARBA" id="ARBA00005125"/>
    </source>
</evidence>
<dbReference type="Proteomes" id="UP000249046">
    <property type="component" value="Unassembled WGS sequence"/>
</dbReference>
<evidence type="ECO:0000259" key="3">
    <source>
        <dbReference type="Pfam" id="PF01370"/>
    </source>
</evidence>
<dbReference type="Gene3D" id="3.40.50.720">
    <property type="entry name" value="NAD(P)-binding Rossmann-like Domain"/>
    <property type="match status" value="1"/>
</dbReference>
<gene>
    <name evidence="4" type="ORF">DI564_13495</name>
</gene>